<dbReference type="PROSITE" id="PS51199">
    <property type="entry name" value="SF4_HELICASE"/>
    <property type="match status" value="1"/>
</dbReference>
<evidence type="ECO:0000259" key="2">
    <source>
        <dbReference type="PROSITE" id="PS51199"/>
    </source>
</evidence>
<dbReference type="SUPFAM" id="SSF52540">
    <property type="entry name" value="P-loop containing nucleoside triphosphate hydrolases"/>
    <property type="match status" value="1"/>
</dbReference>
<evidence type="ECO:0000313" key="3">
    <source>
        <dbReference type="EMBL" id="KKN98612.1"/>
    </source>
</evidence>
<name>A0A0F9VFP5_9ZZZZ</name>
<dbReference type="GO" id="GO:0005524">
    <property type="term" value="F:ATP binding"/>
    <property type="evidence" value="ECO:0007669"/>
    <property type="project" value="InterPro"/>
</dbReference>
<protein>
    <recommendedName>
        <fullName evidence="2">SF4 helicase domain-containing protein</fullName>
    </recommendedName>
</protein>
<dbReference type="AlphaFoldDB" id="A0A0F9VFP5"/>
<feature type="domain" description="SF4 helicase" evidence="2">
    <location>
        <begin position="150"/>
        <end position="416"/>
    </location>
</feature>
<feature type="compositionally biased region" description="Basic and acidic residues" evidence="1">
    <location>
        <begin position="420"/>
        <end position="433"/>
    </location>
</feature>
<dbReference type="EMBL" id="LAZR01000051">
    <property type="protein sequence ID" value="KKN98612.1"/>
    <property type="molecule type" value="Genomic_DNA"/>
</dbReference>
<dbReference type="InterPro" id="IPR027417">
    <property type="entry name" value="P-loop_NTPase"/>
</dbReference>
<proteinExistence type="predicted"/>
<reference evidence="3" key="1">
    <citation type="journal article" date="2015" name="Nature">
        <title>Complex archaea that bridge the gap between prokaryotes and eukaryotes.</title>
        <authorList>
            <person name="Spang A."/>
            <person name="Saw J.H."/>
            <person name="Jorgensen S.L."/>
            <person name="Zaremba-Niedzwiedzka K."/>
            <person name="Martijn J."/>
            <person name="Lind A.E."/>
            <person name="van Eijk R."/>
            <person name="Schleper C."/>
            <person name="Guy L."/>
            <person name="Ettema T.J."/>
        </authorList>
    </citation>
    <scope>NUCLEOTIDE SEQUENCE</scope>
</reference>
<dbReference type="PANTHER" id="PTHR30153">
    <property type="entry name" value="REPLICATIVE DNA HELICASE DNAB"/>
    <property type="match status" value="1"/>
</dbReference>
<sequence length="459" mass="52203">MPVNWELLLISKIIYSGQLKEVIRRGITPADLTNPNCSEALEKILTNYIDFGTVLSKEMFFEKMGPVELPRPTRDSLEAILDQVQSALLENDINNLQVSIAEVVEAEPFSALDRLQAGSTTLSGRYSDPDDMVIGDGMSEVQEEYYMVKEQKGLTGIPWRFDILNTELGGIHEEDFIVFYARPKNAKTWMLLAEAVHKFERGYKTLIETKEMSKKALMRRCAAIIAKLDYRRFRQGKLTTLEEQRFNQVVKDISKNKRLIISAQKSGGRRRQSGGGVTALRAKIEEVSPDIVFLDGIYLMRDDRSTSKTSDWRAMYNITQDLKELAQSTKIPIIGTTQQNRSAVKAKNKGGSDVDDIAYADSFGQDADLIIRLRFNKSEGYIDWVLTGARETALYGFRARARLAQDLRFLGLIEENYEEDQNRKDGVNEKRTADVYNPGEFDESDMDLTVEMGRRKKPK</sequence>
<dbReference type="InterPro" id="IPR007694">
    <property type="entry name" value="DNA_helicase_DnaB-like_C"/>
</dbReference>
<dbReference type="GO" id="GO:0005829">
    <property type="term" value="C:cytosol"/>
    <property type="evidence" value="ECO:0007669"/>
    <property type="project" value="TreeGrafter"/>
</dbReference>
<dbReference type="Gene3D" id="3.40.50.300">
    <property type="entry name" value="P-loop containing nucleotide triphosphate hydrolases"/>
    <property type="match status" value="1"/>
</dbReference>
<comment type="caution">
    <text evidence="3">The sequence shown here is derived from an EMBL/GenBank/DDBJ whole genome shotgun (WGS) entry which is preliminary data.</text>
</comment>
<accession>A0A0F9VFP5</accession>
<feature type="region of interest" description="Disordered" evidence="1">
    <location>
        <begin position="420"/>
        <end position="459"/>
    </location>
</feature>
<dbReference type="Pfam" id="PF03796">
    <property type="entry name" value="DnaB_C"/>
    <property type="match status" value="1"/>
</dbReference>
<gene>
    <name evidence="3" type="ORF">LCGC14_0147240</name>
</gene>
<dbReference type="GO" id="GO:0003678">
    <property type="term" value="F:DNA helicase activity"/>
    <property type="evidence" value="ECO:0007669"/>
    <property type="project" value="InterPro"/>
</dbReference>
<evidence type="ECO:0000256" key="1">
    <source>
        <dbReference type="SAM" id="MobiDB-lite"/>
    </source>
</evidence>
<dbReference type="PANTHER" id="PTHR30153:SF2">
    <property type="entry name" value="REPLICATIVE DNA HELICASE"/>
    <property type="match status" value="1"/>
</dbReference>
<dbReference type="GO" id="GO:0006260">
    <property type="term" value="P:DNA replication"/>
    <property type="evidence" value="ECO:0007669"/>
    <property type="project" value="InterPro"/>
</dbReference>
<organism evidence="3">
    <name type="scientific">marine sediment metagenome</name>
    <dbReference type="NCBI Taxonomy" id="412755"/>
    <lineage>
        <taxon>unclassified sequences</taxon>
        <taxon>metagenomes</taxon>
        <taxon>ecological metagenomes</taxon>
    </lineage>
</organism>